<dbReference type="EMBL" id="CM056742">
    <property type="protein sequence ID" value="KAJ8680687.1"/>
    <property type="molecule type" value="Genomic_DNA"/>
</dbReference>
<protein>
    <submittedName>
        <fullName evidence="1">Uncharacterized protein</fullName>
    </submittedName>
</protein>
<comment type="caution">
    <text evidence="1">The sequence shown here is derived from an EMBL/GenBank/DDBJ whole genome shotgun (WGS) entry which is preliminary data.</text>
</comment>
<reference evidence="1" key="1">
    <citation type="submission" date="2023-04" db="EMBL/GenBank/DDBJ databases">
        <title>A chromosome-level genome assembly of the parasitoid wasp Eretmocerus hayati.</title>
        <authorList>
            <person name="Zhong Y."/>
            <person name="Liu S."/>
            <person name="Liu Y."/>
        </authorList>
    </citation>
    <scope>NUCLEOTIDE SEQUENCE</scope>
    <source>
        <strain evidence="1">ZJU_SS_LIU_2023</strain>
    </source>
</reference>
<dbReference type="Proteomes" id="UP001239111">
    <property type="component" value="Chromosome 2"/>
</dbReference>
<sequence length="526" mass="59508">MSDPIVETRLGKLKGSIEVNILGNSYYAYKGVPYAKPPVGQLRFQDPKPVEPWIDIRDATEFAPICAQKSFLGKFEGSDDCLYLNIYVNSMDASKCRPVMVWIHGGGFVSGDGNDGLYSPDYLMQKNIVLVTINYRLGVFGFLNLEHEVAPGNQGLKDQVMALQWIRDNITNFGGDPENVTIFGQSAGGASVHFLAISPLGKGLFHKAICQSGVALMPGTYLTLNPQRFVHQMCARLGFHDQDPLKIVEFLRTIDCLKLIEIQDQLLTKEERIQTLFPFGPGVDNKSERPFMPIHPTIASEAGIQVPLLIGYNSREAIFSLKSIGTDLDKFDEDFERFLNPNVTKTLSDKYDLSPDDLKRLYFGKDRISDNDVEKLLDLMGDVKYIEGIHTVVRIQVEKGSAPTYLYQYTYDKTISFIKKLLGTEVRGAGHIDELQHLFHAKLYEKYSFEPLKRGTDSFKIMEQMVELWTNFAATGGRPTPATSNILPFYWRPVNDTAVFQYFNVNEDPRMEMTLNLEKRLSCHKF</sequence>
<name>A0ACC2PB66_9HYME</name>
<evidence type="ECO:0000313" key="2">
    <source>
        <dbReference type="Proteomes" id="UP001239111"/>
    </source>
</evidence>
<organism evidence="1 2">
    <name type="scientific">Eretmocerus hayati</name>
    <dbReference type="NCBI Taxonomy" id="131215"/>
    <lineage>
        <taxon>Eukaryota</taxon>
        <taxon>Metazoa</taxon>
        <taxon>Ecdysozoa</taxon>
        <taxon>Arthropoda</taxon>
        <taxon>Hexapoda</taxon>
        <taxon>Insecta</taxon>
        <taxon>Pterygota</taxon>
        <taxon>Neoptera</taxon>
        <taxon>Endopterygota</taxon>
        <taxon>Hymenoptera</taxon>
        <taxon>Apocrita</taxon>
        <taxon>Proctotrupomorpha</taxon>
        <taxon>Chalcidoidea</taxon>
        <taxon>Aphelinidae</taxon>
        <taxon>Aphelininae</taxon>
        <taxon>Eretmocerus</taxon>
    </lineage>
</organism>
<evidence type="ECO:0000313" key="1">
    <source>
        <dbReference type="EMBL" id="KAJ8680687.1"/>
    </source>
</evidence>
<proteinExistence type="predicted"/>
<gene>
    <name evidence="1" type="ORF">QAD02_016474</name>
</gene>
<keyword evidence="2" id="KW-1185">Reference proteome</keyword>
<accession>A0ACC2PB66</accession>